<comment type="caution">
    <text evidence="3">The sequence shown here is derived from an EMBL/GenBank/DDBJ whole genome shotgun (WGS) entry which is preliminary data.</text>
</comment>
<organism evidence="3 4">
    <name type="scientific">Anguilla anguilla</name>
    <name type="common">European freshwater eel</name>
    <name type="synonym">Muraena anguilla</name>
    <dbReference type="NCBI Taxonomy" id="7936"/>
    <lineage>
        <taxon>Eukaryota</taxon>
        <taxon>Metazoa</taxon>
        <taxon>Chordata</taxon>
        <taxon>Craniata</taxon>
        <taxon>Vertebrata</taxon>
        <taxon>Euteleostomi</taxon>
        <taxon>Actinopterygii</taxon>
        <taxon>Neopterygii</taxon>
        <taxon>Teleostei</taxon>
        <taxon>Anguilliformes</taxon>
        <taxon>Anguillidae</taxon>
        <taxon>Anguilla</taxon>
    </lineage>
</organism>
<dbReference type="InterPro" id="IPR021816">
    <property type="entry name" value="DOCK_C/D_N"/>
</dbReference>
<dbReference type="PANTHER" id="PTHR23317:SF65">
    <property type="entry name" value="DEDICATOR OF CYTOKINESIS PROTEIN 6"/>
    <property type="match status" value="1"/>
</dbReference>
<protein>
    <recommendedName>
        <fullName evidence="2">Dedicator of cytokinesis C/D N-terminal domain-containing protein</fullName>
    </recommendedName>
</protein>
<feature type="domain" description="Dedicator of cytokinesis C/D N-terminal" evidence="2">
    <location>
        <begin position="51"/>
        <end position="171"/>
    </location>
</feature>
<dbReference type="GO" id="GO:0005085">
    <property type="term" value="F:guanyl-nucleotide exchange factor activity"/>
    <property type="evidence" value="ECO:0007669"/>
    <property type="project" value="InterPro"/>
</dbReference>
<proteinExistence type="predicted"/>
<gene>
    <name evidence="3" type="ORF">ANANG_G00296190</name>
</gene>
<dbReference type="Pfam" id="PF11878">
    <property type="entry name" value="DOCK_C-D_N"/>
    <property type="match status" value="1"/>
</dbReference>
<keyword evidence="4" id="KW-1185">Reference proteome</keyword>
<evidence type="ECO:0000313" key="4">
    <source>
        <dbReference type="Proteomes" id="UP001044222"/>
    </source>
</evidence>
<dbReference type="AlphaFoldDB" id="A0A9D3LQR4"/>
<dbReference type="GO" id="GO:0005829">
    <property type="term" value="C:cytosol"/>
    <property type="evidence" value="ECO:0007669"/>
    <property type="project" value="TreeGrafter"/>
</dbReference>
<dbReference type="PANTHER" id="PTHR23317">
    <property type="entry name" value="DEDICATOR OF CYTOKINESIS DOCK"/>
    <property type="match status" value="1"/>
</dbReference>
<evidence type="ECO:0000256" key="1">
    <source>
        <dbReference type="SAM" id="MobiDB-lite"/>
    </source>
</evidence>
<sequence>MAASSSERRAFAHKINRTVAAEVRKQVSRDYGSPLLSKKRAGAHQPVPLTEAVEPVDFEEYLSSHAPGVEPGPLRQLLEFPSDDLQLLPQERECTTLEPAQPEEDSLDPRVRDAVMFSDVHRALAHHSEEAVHALALIQRYRLYSTSHTPHSSERQRERQRGLDKQTFELDETAADRHDDQEEVKRRSVSVEEALGAVGPAVSLT</sequence>
<dbReference type="InterPro" id="IPR026791">
    <property type="entry name" value="DOCK"/>
</dbReference>
<dbReference type="GO" id="GO:0007264">
    <property type="term" value="P:small GTPase-mediated signal transduction"/>
    <property type="evidence" value="ECO:0007669"/>
    <property type="project" value="InterPro"/>
</dbReference>
<dbReference type="EMBL" id="JAFIRN010000017">
    <property type="protein sequence ID" value="KAG5832908.1"/>
    <property type="molecule type" value="Genomic_DNA"/>
</dbReference>
<name>A0A9D3LQR4_ANGAN</name>
<feature type="compositionally biased region" description="Basic and acidic residues" evidence="1">
    <location>
        <begin position="151"/>
        <end position="190"/>
    </location>
</feature>
<dbReference type="Proteomes" id="UP001044222">
    <property type="component" value="Chromosome 17"/>
</dbReference>
<feature type="region of interest" description="Disordered" evidence="1">
    <location>
        <begin position="147"/>
        <end position="205"/>
    </location>
</feature>
<evidence type="ECO:0000259" key="2">
    <source>
        <dbReference type="Pfam" id="PF11878"/>
    </source>
</evidence>
<accession>A0A9D3LQR4</accession>
<reference evidence="3" key="1">
    <citation type="submission" date="2021-01" db="EMBL/GenBank/DDBJ databases">
        <title>A chromosome-scale assembly of European eel, Anguilla anguilla.</title>
        <authorList>
            <person name="Henkel C."/>
            <person name="Jong-Raadsen S.A."/>
            <person name="Dufour S."/>
            <person name="Weltzien F.-A."/>
            <person name="Palstra A.P."/>
            <person name="Pelster B."/>
            <person name="Spaink H.P."/>
            <person name="Van Den Thillart G.E."/>
            <person name="Jansen H."/>
            <person name="Zahm M."/>
            <person name="Klopp C."/>
            <person name="Cedric C."/>
            <person name="Louis A."/>
            <person name="Berthelot C."/>
            <person name="Parey E."/>
            <person name="Roest Crollius H."/>
            <person name="Montfort J."/>
            <person name="Robinson-Rechavi M."/>
            <person name="Bucao C."/>
            <person name="Bouchez O."/>
            <person name="Gislard M."/>
            <person name="Lluch J."/>
            <person name="Milhes M."/>
            <person name="Lampietro C."/>
            <person name="Lopez Roques C."/>
            <person name="Donnadieu C."/>
            <person name="Braasch I."/>
            <person name="Desvignes T."/>
            <person name="Postlethwait J."/>
            <person name="Bobe J."/>
            <person name="Guiguen Y."/>
            <person name="Dirks R."/>
        </authorList>
    </citation>
    <scope>NUCLEOTIDE SEQUENCE</scope>
    <source>
        <strain evidence="3">Tag_6206</strain>
        <tissue evidence="3">Liver</tissue>
    </source>
</reference>
<evidence type="ECO:0000313" key="3">
    <source>
        <dbReference type="EMBL" id="KAG5832908.1"/>
    </source>
</evidence>